<feature type="domain" description="C3H1-type" evidence="7">
    <location>
        <begin position="81"/>
        <end position="109"/>
    </location>
</feature>
<keyword evidence="3 5" id="KW-0862">Zinc</keyword>
<evidence type="ECO:0000313" key="9">
    <source>
        <dbReference type="Proteomes" id="UP000298416"/>
    </source>
</evidence>
<evidence type="ECO:0000256" key="3">
    <source>
        <dbReference type="ARBA" id="ARBA00022833"/>
    </source>
</evidence>
<name>A0A8X8YKZ0_SALSN</name>
<protein>
    <recommendedName>
        <fullName evidence="7">C3H1-type domain-containing protein</fullName>
    </recommendedName>
</protein>
<feature type="compositionally biased region" description="Polar residues" evidence="6">
    <location>
        <begin position="124"/>
        <end position="135"/>
    </location>
</feature>
<evidence type="ECO:0000256" key="2">
    <source>
        <dbReference type="ARBA" id="ARBA00022771"/>
    </source>
</evidence>
<evidence type="ECO:0000313" key="8">
    <source>
        <dbReference type="EMBL" id="KAG6431870.1"/>
    </source>
</evidence>
<feature type="region of interest" description="Disordered" evidence="6">
    <location>
        <begin position="114"/>
        <end position="135"/>
    </location>
</feature>
<dbReference type="PANTHER" id="PTHR12506">
    <property type="entry name" value="PROTEIN PHOSPHATASE RELATED"/>
    <property type="match status" value="1"/>
</dbReference>
<dbReference type="SMART" id="SM00356">
    <property type="entry name" value="ZnF_C3H1"/>
    <property type="match status" value="4"/>
</dbReference>
<evidence type="ECO:0000259" key="7">
    <source>
        <dbReference type="PROSITE" id="PS50103"/>
    </source>
</evidence>
<dbReference type="Gene3D" id="4.10.1000.10">
    <property type="entry name" value="Zinc finger, CCCH-type"/>
    <property type="match status" value="2"/>
</dbReference>
<feature type="domain" description="C3H1-type" evidence="7">
    <location>
        <begin position="237"/>
        <end position="265"/>
    </location>
</feature>
<feature type="zinc finger region" description="C3H1-type" evidence="5">
    <location>
        <begin position="35"/>
        <end position="63"/>
    </location>
</feature>
<feature type="zinc finger region" description="C3H1-type" evidence="5">
    <location>
        <begin position="81"/>
        <end position="109"/>
    </location>
</feature>
<dbReference type="Pfam" id="PF00642">
    <property type="entry name" value="zf-CCCH"/>
    <property type="match status" value="4"/>
</dbReference>
<dbReference type="InterPro" id="IPR036855">
    <property type="entry name" value="Znf_CCCH_sf"/>
</dbReference>
<gene>
    <name evidence="8" type="ORF">SASPL_103440</name>
</gene>
<dbReference type="AlphaFoldDB" id="A0A8X8YKZ0"/>
<dbReference type="PROSITE" id="PS50103">
    <property type="entry name" value="ZF_C3H1"/>
    <property type="match status" value="4"/>
</dbReference>
<dbReference type="GO" id="GO:0003677">
    <property type="term" value="F:DNA binding"/>
    <property type="evidence" value="ECO:0007669"/>
    <property type="project" value="UniProtKB-KW"/>
</dbReference>
<keyword evidence="1 5" id="KW-0479">Metal-binding</keyword>
<dbReference type="EMBL" id="PNBA02000002">
    <property type="protein sequence ID" value="KAG6431870.1"/>
    <property type="molecule type" value="Genomic_DNA"/>
</dbReference>
<feature type="domain" description="C3H1-type" evidence="7">
    <location>
        <begin position="277"/>
        <end position="305"/>
    </location>
</feature>
<keyword evidence="2 5" id="KW-0863">Zinc-finger</keyword>
<dbReference type="SUPFAM" id="SSF90229">
    <property type="entry name" value="CCCH zinc finger"/>
    <property type="match status" value="4"/>
</dbReference>
<feature type="zinc finger region" description="C3H1-type" evidence="5">
    <location>
        <begin position="237"/>
        <end position="265"/>
    </location>
</feature>
<reference evidence="8" key="2">
    <citation type="submission" date="2020-08" db="EMBL/GenBank/DDBJ databases">
        <title>Plant Genome Project.</title>
        <authorList>
            <person name="Zhang R.-G."/>
        </authorList>
    </citation>
    <scope>NUCLEOTIDE SEQUENCE</scope>
    <source>
        <strain evidence="8">Huo1</strain>
        <tissue evidence="8">Leaf</tissue>
    </source>
</reference>
<dbReference type="Proteomes" id="UP000298416">
    <property type="component" value="Unassembled WGS sequence"/>
</dbReference>
<feature type="zinc finger region" description="C3H1-type" evidence="5">
    <location>
        <begin position="277"/>
        <end position="305"/>
    </location>
</feature>
<accession>A0A8X8YKZ0</accession>
<feature type="domain" description="C3H1-type" evidence="7">
    <location>
        <begin position="35"/>
        <end position="63"/>
    </location>
</feature>
<evidence type="ECO:0000256" key="6">
    <source>
        <dbReference type="SAM" id="MobiDB-lite"/>
    </source>
</evidence>
<feature type="compositionally biased region" description="Polar residues" evidence="6">
    <location>
        <begin position="333"/>
        <end position="345"/>
    </location>
</feature>
<proteinExistence type="predicted"/>
<dbReference type="PANTHER" id="PTHR12506:SF43">
    <property type="entry name" value="ZINC FINGER CCCH DOMAIN-CONTAINING PROTEIN 32"/>
    <property type="match status" value="1"/>
</dbReference>
<feature type="region of interest" description="Disordered" evidence="6">
    <location>
        <begin position="326"/>
        <end position="345"/>
    </location>
</feature>
<evidence type="ECO:0000256" key="4">
    <source>
        <dbReference type="ARBA" id="ARBA00023125"/>
    </source>
</evidence>
<dbReference type="GO" id="GO:0008270">
    <property type="term" value="F:zinc ion binding"/>
    <property type="evidence" value="ECO:0007669"/>
    <property type="project" value="UniProtKB-KW"/>
</dbReference>
<comment type="caution">
    <text evidence="8">The sequence shown here is derived from an EMBL/GenBank/DDBJ whole genome shotgun (WGS) entry which is preliminary data.</text>
</comment>
<keyword evidence="4" id="KW-0238">DNA-binding</keyword>
<sequence>MALYGDRQEEEWTHDSGLAGEFGFEFLGVGECPKRLGEPPCQYYLRTGTCKFGSSCKFNHPKNDGASFTSAPLNTYGYPLRPGEKECSYYLKTGQCKFHMTCKFDHPQSDGTSVSASARPFYPTPQSLSSPSPELYDSTTSSYRVGRPSLFPGSFVAGAYGPMLLPGVVPIPNWSPHSGPVSPAPSPGAQASVGASSVYGLSQLGSSSPAFRGAYSHLPLSAGSSGSIVQEQKFPQRPGQPDCKYYMRTGDCKYGPSCRYNHTEFNCALSPLGLPLRPRVQACSFYMQNGQCKFGRTCKYDHPIATLKYSPASSYTEIPGSNVDPGRNGLWHSGNSSSDSANLTL</sequence>
<evidence type="ECO:0000256" key="1">
    <source>
        <dbReference type="ARBA" id="ARBA00022723"/>
    </source>
</evidence>
<reference evidence="8" key="1">
    <citation type="submission" date="2018-01" db="EMBL/GenBank/DDBJ databases">
        <authorList>
            <person name="Mao J.F."/>
        </authorList>
    </citation>
    <scope>NUCLEOTIDE SEQUENCE</scope>
    <source>
        <strain evidence="8">Huo1</strain>
        <tissue evidence="8">Leaf</tissue>
    </source>
</reference>
<organism evidence="8">
    <name type="scientific">Salvia splendens</name>
    <name type="common">Scarlet sage</name>
    <dbReference type="NCBI Taxonomy" id="180675"/>
    <lineage>
        <taxon>Eukaryota</taxon>
        <taxon>Viridiplantae</taxon>
        <taxon>Streptophyta</taxon>
        <taxon>Embryophyta</taxon>
        <taxon>Tracheophyta</taxon>
        <taxon>Spermatophyta</taxon>
        <taxon>Magnoliopsida</taxon>
        <taxon>eudicotyledons</taxon>
        <taxon>Gunneridae</taxon>
        <taxon>Pentapetalae</taxon>
        <taxon>asterids</taxon>
        <taxon>lamiids</taxon>
        <taxon>Lamiales</taxon>
        <taxon>Lamiaceae</taxon>
        <taxon>Nepetoideae</taxon>
        <taxon>Mentheae</taxon>
        <taxon>Salviinae</taxon>
        <taxon>Salvia</taxon>
        <taxon>Salvia subgen. Calosphace</taxon>
        <taxon>core Calosphace</taxon>
    </lineage>
</organism>
<dbReference type="GO" id="GO:0003729">
    <property type="term" value="F:mRNA binding"/>
    <property type="evidence" value="ECO:0007669"/>
    <property type="project" value="UniProtKB-ARBA"/>
</dbReference>
<dbReference type="InterPro" id="IPR000571">
    <property type="entry name" value="Znf_CCCH"/>
</dbReference>
<keyword evidence="9" id="KW-1185">Reference proteome</keyword>
<evidence type="ECO:0000256" key="5">
    <source>
        <dbReference type="PROSITE-ProRule" id="PRU00723"/>
    </source>
</evidence>
<dbReference type="InterPro" id="IPR050974">
    <property type="entry name" value="Plant_ZF_CCCH"/>
</dbReference>